<evidence type="ECO:0000313" key="2">
    <source>
        <dbReference type="WBParaSite" id="PSAMB.scaffold7196size8067.g29762.t1"/>
    </source>
</evidence>
<proteinExistence type="predicted"/>
<organism evidence="1 2">
    <name type="scientific">Plectus sambesii</name>
    <dbReference type="NCBI Taxonomy" id="2011161"/>
    <lineage>
        <taxon>Eukaryota</taxon>
        <taxon>Metazoa</taxon>
        <taxon>Ecdysozoa</taxon>
        <taxon>Nematoda</taxon>
        <taxon>Chromadorea</taxon>
        <taxon>Plectida</taxon>
        <taxon>Plectina</taxon>
        <taxon>Plectoidea</taxon>
        <taxon>Plectidae</taxon>
        <taxon>Plectus</taxon>
    </lineage>
</organism>
<dbReference type="GO" id="GO:0003676">
    <property type="term" value="F:nucleic acid binding"/>
    <property type="evidence" value="ECO:0007669"/>
    <property type="project" value="InterPro"/>
</dbReference>
<sequence length="178" mass="20341">MMAFVFWDAESVIFIDHLSKGQTISANYYSNLFHDLPDAIAEKRLGNSERGVIMLHDNALPHTSRIALQVLEDCGFEVLSHPHYSPGSAPSHYYLFPQLKRQLRGKKFATSYDVIDAITEWCNSQDPSLSQNGIIDLRHRWPKCVELQGNYVERFQSMNLHCRLPSDQAKNFSVTPSN</sequence>
<name>A0A914XA06_9BILA</name>
<dbReference type="PANTHER" id="PTHR46060:SF1">
    <property type="entry name" value="MARINER MOS1 TRANSPOSASE-LIKE PROTEIN"/>
    <property type="match status" value="1"/>
</dbReference>
<dbReference type="Proteomes" id="UP000887566">
    <property type="component" value="Unplaced"/>
</dbReference>
<accession>A0A914XA06</accession>
<reference evidence="2" key="1">
    <citation type="submission" date="2022-11" db="UniProtKB">
        <authorList>
            <consortium name="WormBaseParasite"/>
        </authorList>
    </citation>
    <scope>IDENTIFICATION</scope>
</reference>
<dbReference type="PANTHER" id="PTHR46060">
    <property type="entry name" value="MARINER MOS1 TRANSPOSASE-LIKE PROTEIN"/>
    <property type="match status" value="1"/>
</dbReference>
<dbReference type="InterPro" id="IPR036397">
    <property type="entry name" value="RNaseH_sf"/>
</dbReference>
<dbReference type="WBParaSite" id="PSAMB.scaffold7196size8067.g29762.t1">
    <property type="protein sequence ID" value="PSAMB.scaffold7196size8067.g29762.t1"/>
    <property type="gene ID" value="PSAMB.scaffold7196size8067.g29762"/>
</dbReference>
<evidence type="ECO:0000313" key="1">
    <source>
        <dbReference type="Proteomes" id="UP000887566"/>
    </source>
</evidence>
<dbReference type="Gene3D" id="3.30.420.10">
    <property type="entry name" value="Ribonuclease H-like superfamily/Ribonuclease H"/>
    <property type="match status" value="1"/>
</dbReference>
<dbReference type="InterPro" id="IPR052709">
    <property type="entry name" value="Transposase-MT_Hybrid"/>
</dbReference>
<dbReference type="InterPro" id="IPR001888">
    <property type="entry name" value="Transposase_1"/>
</dbReference>
<dbReference type="Pfam" id="PF01359">
    <property type="entry name" value="Transposase_1"/>
    <property type="match status" value="1"/>
</dbReference>
<dbReference type="AlphaFoldDB" id="A0A914XA06"/>
<keyword evidence="1" id="KW-1185">Reference proteome</keyword>
<protein>
    <submittedName>
        <fullName evidence="2">Transposase</fullName>
    </submittedName>
</protein>